<dbReference type="PANTHER" id="PTHR34138">
    <property type="entry name" value="CELL SHAPE-DETERMINING PROTEIN MREC"/>
    <property type="match status" value="1"/>
</dbReference>
<evidence type="ECO:0000256" key="3">
    <source>
        <dbReference type="ARBA" id="ARBA00022960"/>
    </source>
</evidence>
<dbReference type="InterPro" id="IPR007221">
    <property type="entry name" value="MreC"/>
</dbReference>
<dbReference type="RefSeq" id="WP_106446201.1">
    <property type="nucleotide sequence ID" value="NZ_CP027669.1"/>
</dbReference>
<feature type="domain" description="Rod shape-determining protein MreC beta-barrel core" evidence="8">
    <location>
        <begin position="132"/>
        <end position="281"/>
    </location>
</feature>
<dbReference type="GO" id="GO:0008360">
    <property type="term" value="P:regulation of cell shape"/>
    <property type="evidence" value="ECO:0007669"/>
    <property type="project" value="UniProtKB-KW"/>
</dbReference>
<dbReference type="InterPro" id="IPR042177">
    <property type="entry name" value="Cell/Rod_1"/>
</dbReference>
<evidence type="ECO:0000256" key="5">
    <source>
        <dbReference type="PIRNR" id="PIRNR038471"/>
    </source>
</evidence>
<dbReference type="Gene3D" id="2.40.10.340">
    <property type="entry name" value="Rod shape-determining protein MreC, domain 1"/>
    <property type="match status" value="1"/>
</dbReference>
<name>A0A2S0MZA3_9BURK</name>
<reference evidence="9 10" key="1">
    <citation type="submission" date="2018-03" db="EMBL/GenBank/DDBJ databases">
        <title>Genome sequencing of Simplicispira sp.</title>
        <authorList>
            <person name="Kim S.-J."/>
            <person name="Heo J."/>
            <person name="Kwon S.-W."/>
        </authorList>
    </citation>
    <scope>NUCLEOTIDE SEQUENCE [LARGE SCALE GENOMIC DNA]</scope>
    <source>
        <strain evidence="9 10">SC1-8</strain>
    </source>
</reference>
<evidence type="ECO:0000256" key="1">
    <source>
        <dbReference type="ARBA" id="ARBA00009369"/>
    </source>
</evidence>
<feature type="region of interest" description="Disordered" evidence="7">
    <location>
        <begin position="291"/>
        <end position="314"/>
    </location>
</feature>
<evidence type="ECO:0000259" key="8">
    <source>
        <dbReference type="Pfam" id="PF04085"/>
    </source>
</evidence>
<sequence>MPHGTLERSAPSFMRQGPTPRAQLILYSALALFLMVADARFRMTEPIRNVVATALYPVQWLMLQPVEFLGRSTNYVESLEAAQAQTRQAQRLLLEASLRANQLEELELENERLRQLLELRTRTKVSARAAQILYDTADPYSRRVVVDAGQTSGVEPGSPVVDALGVLGQITRVHPFYSEATLLIDRDQAIPVVNVRTGQRGVAFGDPVLSHGGGMELRFMQASADIEEGDLLTTSGMDRVYPPGLPVARVVRVERRADLAFARVYCKPLARVQGARHVLLLSPAVNDLPAAEIPLEPARADKSEKKDKKEKARP</sequence>
<organism evidence="9 10">
    <name type="scientific">Simplicispira suum</name>
    <dbReference type="NCBI Taxonomy" id="2109915"/>
    <lineage>
        <taxon>Bacteria</taxon>
        <taxon>Pseudomonadati</taxon>
        <taxon>Pseudomonadota</taxon>
        <taxon>Betaproteobacteria</taxon>
        <taxon>Burkholderiales</taxon>
        <taxon>Comamonadaceae</taxon>
        <taxon>Simplicispira</taxon>
    </lineage>
</organism>
<evidence type="ECO:0000313" key="9">
    <source>
        <dbReference type="EMBL" id="AVO41224.1"/>
    </source>
</evidence>
<dbReference type="KEGG" id="simp:C6571_07915"/>
<comment type="similarity">
    <text evidence="1 5">Belongs to the MreC family.</text>
</comment>
<accession>A0A2S0MZA3</accession>
<dbReference type="PANTHER" id="PTHR34138:SF1">
    <property type="entry name" value="CELL SHAPE-DETERMINING PROTEIN MREC"/>
    <property type="match status" value="1"/>
</dbReference>
<evidence type="ECO:0000256" key="7">
    <source>
        <dbReference type="SAM" id="MobiDB-lite"/>
    </source>
</evidence>
<feature type="compositionally biased region" description="Basic and acidic residues" evidence="7">
    <location>
        <begin position="298"/>
        <end position="314"/>
    </location>
</feature>
<keyword evidence="10" id="KW-1185">Reference proteome</keyword>
<evidence type="ECO:0000256" key="4">
    <source>
        <dbReference type="ARBA" id="ARBA00032089"/>
    </source>
</evidence>
<gene>
    <name evidence="9" type="ORF">C6571_07915</name>
</gene>
<dbReference type="AlphaFoldDB" id="A0A2S0MZA3"/>
<keyword evidence="6" id="KW-0175">Coiled coil</keyword>
<dbReference type="PIRSF" id="PIRSF038471">
    <property type="entry name" value="MreC"/>
    <property type="match status" value="1"/>
</dbReference>
<evidence type="ECO:0000313" key="10">
    <source>
        <dbReference type="Proteomes" id="UP000239326"/>
    </source>
</evidence>
<dbReference type="Proteomes" id="UP000239326">
    <property type="component" value="Chromosome"/>
</dbReference>
<keyword evidence="3 5" id="KW-0133">Cell shape</keyword>
<evidence type="ECO:0000256" key="2">
    <source>
        <dbReference type="ARBA" id="ARBA00013855"/>
    </source>
</evidence>
<dbReference type="EMBL" id="CP027669">
    <property type="protein sequence ID" value="AVO41224.1"/>
    <property type="molecule type" value="Genomic_DNA"/>
</dbReference>
<comment type="function">
    <text evidence="5">Involved in formation and maintenance of cell shape.</text>
</comment>
<dbReference type="NCBIfam" id="TIGR00219">
    <property type="entry name" value="mreC"/>
    <property type="match status" value="1"/>
</dbReference>
<dbReference type="InterPro" id="IPR042175">
    <property type="entry name" value="Cell/Rod_MreC_2"/>
</dbReference>
<proteinExistence type="inferred from homology"/>
<dbReference type="InterPro" id="IPR055342">
    <property type="entry name" value="MreC_beta-barrel_core"/>
</dbReference>
<evidence type="ECO:0000256" key="6">
    <source>
        <dbReference type="SAM" id="Coils"/>
    </source>
</evidence>
<dbReference type="GO" id="GO:0005886">
    <property type="term" value="C:plasma membrane"/>
    <property type="evidence" value="ECO:0007669"/>
    <property type="project" value="TreeGrafter"/>
</dbReference>
<protein>
    <recommendedName>
        <fullName evidence="2 5">Cell shape-determining protein MreC</fullName>
    </recommendedName>
    <alternativeName>
        <fullName evidence="4 5">Cell shape protein MreC</fullName>
    </alternativeName>
</protein>
<feature type="coiled-coil region" evidence="6">
    <location>
        <begin position="79"/>
        <end position="123"/>
    </location>
</feature>
<dbReference type="Pfam" id="PF04085">
    <property type="entry name" value="MreC"/>
    <property type="match status" value="1"/>
</dbReference>
<dbReference type="OrthoDB" id="9808025at2"/>
<dbReference type="Gene3D" id="2.40.10.350">
    <property type="entry name" value="Rod shape-determining protein MreC, domain 2"/>
    <property type="match status" value="1"/>
</dbReference>